<dbReference type="KEGG" id="malv:MALV_57140"/>
<dbReference type="EMBL" id="AP022566">
    <property type="protein sequence ID" value="BBX30589.1"/>
    <property type="molecule type" value="Genomic_DNA"/>
</dbReference>
<keyword evidence="2" id="KW-1185">Reference proteome</keyword>
<dbReference type="Proteomes" id="UP000466906">
    <property type="component" value="Plasmid pJCM12272"/>
</dbReference>
<gene>
    <name evidence="1" type="ORF">MALV_57140</name>
</gene>
<name>A0A6N4V1P4_9MYCO</name>
<geneLocation type="plasmid" evidence="1 2">
    <name>pJCM12272</name>
</geneLocation>
<reference evidence="1 2" key="1">
    <citation type="journal article" date="2019" name="Emerg. Microbes Infect.">
        <title>Comprehensive subspecies identification of 175 nontuberculous mycobacteria species based on 7547 genomic profiles.</title>
        <authorList>
            <person name="Matsumoto Y."/>
            <person name="Kinjo T."/>
            <person name="Motooka D."/>
            <person name="Nabeya D."/>
            <person name="Jung N."/>
            <person name="Uechi K."/>
            <person name="Horii T."/>
            <person name="Iida T."/>
            <person name="Fujita J."/>
            <person name="Nakamura S."/>
        </authorList>
    </citation>
    <scope>NUCLEOTIDE SEQUENCE [LARGE SCALE GENOMIC DNA]</scope>
    <source>
        <strain evidence="1 2">JCM 12272</strain>
        <plasmid evidence="1">pJCM12272</plasmid>
    </source>
</reference>
<evidence type="ECO:0000313" key="2">
    <source>
        <dbReference type="Proteomes" id="UP000466906"/>
    </source>
</evidence>
<organism evidence="1 2">
    <name type="scientific">Mycolicibacterium alvei</name>
    <dbReference type="NCBI Taxonomy" id="67081"/>
    <lineage>
        <taxon>Bacteria</taxon>
        <taxon>Bacillati</taxon>
        <taxon>Actinomycetota</taxon>
        <taxon>Actinomycetes</taxon>
        <taxon>Mycobacteriales</taxon>
        <taxon>Mycobacteriaceae</taxon>
        <taxon>Mycolicibacterium</taxon>
    </lineage>
</organism>
<dbReference type="AlphaFoldDB" id="A0A6N4V1P4"/>
<evidence type="ECO:0000313" key="1">
    <source>
        <dbReference type="EMBL" id="BBX30589.1"/>
    </source>
</evidence>
<keyword evidence="1" id="KW-0614">Plasmid</keyword>
<protein>
    <submittedName>
        <fullName evidence="1">Uncharacterized protein</fullName>
    </submittedName>
</protein>
<proteinExistence type="predicted"/>
<accession>A0A6N4V1P4</accession>
<sequence>MRILDRARNVDIGTLWQGPHVEDALAQWKPLSLGGPRLAKVVFGRGLGARRYGGGPFAAIEVAQLVRIPRVGVPGWLVCGAVGAADGTPPYFR</sequence>